<organism evidence="1">
    <name type="scientific">marine sediment metagenome</name>
    <dbReference type="NCBI Taxonomy" id="412755"/>
    <lineage>
        <taxon>unclassified sequences</taxon>
        <taxon>metagenomes</taxon>
        <taxon>ecological metagenomes</taxon>
    </lineage>
</organism>
<feature type="non-terminal residue" evidence="1">
    <location>
        <position position="1"/>
    </location>
</feature>
<dbReference type="EMBL" id="BARW01038621">
    <property type="protein sequence ID" value="GAJ23874.1"/>
    <property type="molecule type" value="Genomic_DNA"/>
</dbReference>
<protein>
    <submittedName>
        <fullName evidence="1">Uncharacterized protein</fullName>
    </submittedName>
</protein>
<gene>
    <name evidence="1" type="ORF">S12H4_59210</name>
</gene>
<proteinExistence type="predicted"/>
<sequence length="67" mass="7934">LSQKVEQVGKTMVYKNMKTGQLSKPTNGFNWLVPLTQEEEKEYRKLRKARSVREQAEGRYRVLGTRY</sequence>
<name>X1V2G0_9ZZZZ</name>
<dbReference type="AlphaFoldDB" id="X1V2G0"/>
<comment type="caution">
    <text evidence="1">The sequence shown here is derived from an EMBL/GenBank/DDBJ whole genome shotgun (WGS) entry which is preliminary data.</text>
</comment>
<accession>X1V2G0</accession>
<evidence type="ECO:0000313" key="1">
    <source>
        <dbReference type="EMBL" id="GAJ23874.1"/>
    </source>
</evidence>
<reference evidence="1" key="1">
    <citation type="journal article" date="2014" name="Front. Microbiol.">
        <title>High frequency of phylogenetically diverse reductive dehalogenase-homologous genes in deep subseafloor sedimentary metagenomes.</title>
        <authorList>
            <person name="Kawai M."/>
            <person name="Futagami T."/>
            <person name="Toyoda A."/>
            <person name="Takaki Y."/>
            <person name="Nishi S."/>
            <person name="Hori S."/>
            <person name="Arai W."/>
            <person name="Tsubouchi T."/>
            <person name="Morono Y."/>
            <person name="Uchiyama I."/>
            <person name="Ito T."/>
            <person name="Fujiyama A."/>
            <person name="Inagaki F."/>
            <person name="Takami H."/>
        </authorList>
    </citation>
    <scope>NUCLEOTIDE SEQUENCE</scope>
    <source>
        <strain evidence="1">Expedition CK06-06</strain>
    </source>
</reference>